<dbReference type="EC" id="2.4.2.29" evidence="4"/>
<dbReference type="PANTHER" id="PTHR46499:SF1">
    <property type="entry name" value="QUEUINE TRNA-RIBOSYLTRANSFERASE"/>
    <property type="match status" value="1"/>
</dbReference>
<protein>
    <recommendedName>
        <fullName evidence="4">Queuine tRNA-ribosyltransferase</fullName>
        <ecNumber evidence="4">2.4.2.29</ecNumber>
    </recommendedName>
    <alternativeName>
        <fullName evidence="4">Guanine insertion enzyme</fullName>
    </alternativeName>
    <alternativeName>
        <fullName evidence="4">tRNA-guanine transglycosylase</fullName>
    </alternativeName>
</protein>
<feature type="region of interest" description="RNA binding; important for wobble base 34 recognition" evidence="4">
    <location>
        <begin position="277"/>
        <end position="281"/>
    </location>
</feature>
<evidence type="ECO:0000256" key="3">
    <source>
        <dbReference type="ARBA" id="ARBA00022694"/>
    </source>
</evidence>
<keyword evidence="7" id="KW-1185">Reference proteome</keyword>
<dbReference type="GO" id="GO:0016757">
    <property type="term" value="F:glycosyltransferase activity"/>
    <property type="evidence" value="ECO:0007669"/>
    <property type="project" value="UniProtKB-KW"/>
</dbReference>
<comment type="function">
    <text evidence="4">Catalyzes the base-exchange of a guanine (G) residue with the queuine precursor 7-aminomethyl-7-deazaguanine (PreQ1) at position 34 (anticodon wobble position) in tRNAs with GU(N) anticodons (tRNA-Asp, -Asn, -His and -Tyr). Catalysis occurs through a double-displacement mechanism. The nucleophile active site attacks the C1' of nucleotide 34 to detach the guanine base from the RNA, forming a covalent enzyme-RNA intermediate. The proton acceptor active site deprotonates the incoming PreQ1, allowing a nucleophilic attack on the C1' of the ribose to form the product. After dissociation, two additional enzymatic reactions on the tRNA convert PreQ1 to queuine (Q), resulting in the hypermodified nucleoside queuosine (7-(((4,5-cis-dihydroxy-2-cyclopenten-1-yl)amino)methyl)-7-deazaguanosine).</text>
</comment>
<comment type="similarity">
    <text evidence="4">Belongs to the queuine tRNA-ribosyltransferase family.</text>
</comment>
<feature type="binding site" evidence="4">
    <location>
        <position position="195"/>
    </location>
    <ligand>
        <name>substrate</name>
    </ligand>
</feature>
<keyword evidence="3 4" id="KW-0819">tRNA processing</keyword>
<dbReference type="EMBL" id="QDKL01000003">
    <property type="protein sequence ID" value="RZF20874.1"/>
    <property type="molecule type" value="Genomic_DNA"/>
</dbReference>
<feature type="active site" description="Proton acceptor" evidence="4">
    <location>
        <position position="101"/>
    </location>
</feature>
<keyword evidence="2 4" id="KW-0808">Transferase</keyword>
<feature type="domain" description="tRNA-guanine(15) transglycosylase-like" evidence="5">
    <location>
        <begin position="22"/>
        <end position="374"/>
    </location>
</feature>
<name>A0ABY0IH62_9BACT</name>
<sequence>MRIQDQVKEHFQFKVVHEDKKSGARAGVITTPHGEIPTPVFMPVGTHGAIKALPPNFLEDLDTKIILSNTYHLHLSPGSKLVKKAGGLHKFMNWPRPILTDSGGFQVFSLQRKSIKEEGAEFKDHKGKTILLSPETSIEIQQELGSDIMMAFDECIPYPATREYTKKSIDRTHRWLDRCIESWTNPKQALFGIIQGSTYDDYRDECLDELVKRDLPGYAIGGVSVGEGPELMEKIVKYTGPKMPKDKPRYVMGVGNPEDLCMIWENGIDMSDCIIPTKFARGGTLFTRRGKIRIRHKNYRRDFFPIEPNCKCYCCQNFTRAYVKHLFDSNEILGQVLATMHNIEFYKNMAEEAREAILDNRYSQWKEDFLKSYKKDDGSKNN</sequence>
<evidence type="ECO:0000259" key="5">
    <source>
        <dbReference type="Pfam" id="PF01702"/>
    </source>
</evidence>
<accession>A0ABY0IH62</accession>
<dbReference type="Gene3D" id="3.20.20.105">
    <property type="entry name" value="Queuine tRNA-ribosyltransferase-like"/>
    <property type="match status" value="1"/>
</dbReference>
<evidence type="ECO:0000313" key="7">
    <source>
        <dbReference type="Proteomes" id="UP000443582"/>
    </source>
</evidence>
<dbReference type="PANTHER" id="PTHR46499">
    <property type="entry name" value="QUEUINE TRNA-RIBOSYLTRANSFERASE"/>
    <property type="match status" value="1"/>
</dbReference>
<evidence type="ECO:0000256" key="4">
    <source>
        <dbReference type="HAMAP-Rule" id="MF_00168"/>
    </source>
</evidence>
<feature type="binding site" evidence="4">
    <location>
        <position position="222"/>
    </location>
    <ligand>
        <name>substrate</name>
    </ligand>
</feature>
<dbReference type="NCBIfam" id="TIGR00449">
    <property type="entry name" value="tgt_general"/>
    <property type="match status" value="1"/>
</dbReference>
<dbReference type="InterPro" id="IPR036511">
    <property type="entry name" value="TGT-like_sf"/>
</dbReference>
<evidence type="ECO:0000256" key="1">
    <source>
        <dbReference type="ARBA" id="ARBA00022676"/>
    </source>
</evidence>
<keyword evidence="4" id="KW-0862">Zinc</keyword>
<feature type="binding site" evidence="4">
    <location>
        <position position="153"/>
    </location>
    <ligand>
        <name>substrate</name>
    </ligand>
</feature>
<keyword evidence="1 4" id="KW-0328">Glycosyltransferase</keyword>
<dbReference type="RefSeq" id="WP_115363116.1">
    <property type="nucleotide sequence ID" value="NZ_QDKL01000003.1"/>
</dbReference>
<keyword evidence="4" id="KW-0671">Queuosine biosynthesis</keyword>
<evidence type="ECO:0000313" key="6">
    <source>
        <dbReference type="EMBL" id="RZF20874.1"/>
    </source>
</evidence>
<feature type="binding site" evidence="4">
    <location>
        <position position="341"/>
    </location>
    <ligand>
        <name>Zn(2+)</name>
        <dbReference type="ChEBI" id="CHEBI:29105"/>
    </ligand>
</feature>
<evidence type="ECO:0000256" key="2">
    <source>
        <dbReference type="ARBA" id="ARBA00022679"/>
    </source>
</evidence>
<comment type="cofactor">
    <cofactor evidence="4">
        <name>Zn(2+)</name>
        <dbReference type="ChEBI" id="CHEBI:29105"/>
    </cofactor>
    <text evidence="4">Binds 1 zinc ion per subunit.</text>
</comment>
<dbReference type="Pfam" id="PF01702">
    <property type="entry name" value="TGT"/>
    <property type="match status" value="1"/>
</dbReference>
<feature type="region of interest" description="RNA binding" evidence="4">
    <location>
        <begin position="253"/>
        <end position="259"/>
    </location>
</feature>
<comment type="caution">
    <text evidence="6">The sequence shown here is derived from an EMBL/GenBank/DDBJ whole genome shotgun (WGS) entry which is preliminary data.</text>
</comment>
<feature type="binding site" evidence="4">
    <location>
        <position position="312"/>
    </location>
    <ligand>
        <name>Zn(2+)</name>
        <dbReference type="ChEBI" id="CHEBI:29105"/>
    </ligand>
</feature>
<keyword evidence="4" id="KW-0479">Metal-binding</keyword>
<organism evidence="6 7">
    <name type="scientific">Halobacteriovorax vibrionivorans</name>
    <dbReference type="NCBI Taxonomy" id="2152716"/>
    <lineage>
        <taxon>Bacteria</taxon>
        <taxon>Pseudomonadati</taxon>
        <taxon>Bdellovibrionota</taxon>
        <taxon>Bacteriovoracia</taxon>
        <taxon>Bacteriovoracales</taxon>
        <taxon>Halobacteriovoraceae</taxon>
        <taxon>Halobacteriovorax</taxon>
    </lineage>
</organism>
<comment type="pathway">
    <text evidence="4">tRNA modification; tRNA-queuosine biosynthesis.</text>
</comment>
<reference evidence="7" key="1">
    <citation type="journal article" date="2019" name="Int. J. Syst. Evol. Microbiol.">
        <title>Halobacteriovorax valvorus sp. nov., a novel prokaryotic predator isolated from coastal seawater of China.</title>
        <authorList>
            <person name="Chen M.-X."/>
        </authorList>
    </citation>
    <scope>NUCLEOTIDE SEQUENCE [LARGE SCALE GENOMIC DNA]</scope>
    <source>
        <strain evidence="7">BL9</strain>
    </source>
</reference>
<comment type="catalytic activity">
    <reaction evidence="4">
        <text>7-aminomethyl-7-carbaguanine + guanosine(34) in tRNA = 7-aminomethyl-7-carbaguanosine(34) in tRNA + guanine</text>
        <dbReference type="Rhea" id="RHEA:24104"/>
        <dbReference type="Rhea" id="RHEA-COMP:10341"/>
        <dbReference type="Rhea" id="RHEA-COMP:10342"/>
        <dbReference type="ChEBI" id="CHEBI:16235"/>
        <dbReference type="ChEBI" id="CHEBI:58703"/>
        <dbReference type="ChEBI" id="CHEBI:74269"/>
        <dbReference type="ChEBI" id="CHEBI:82833"/>
        <dbReference type="EC" id="2.4.2.29"/>
    </reaction>
</comment>
<dbReference type="InterPro" id="IPR004803">
    <property type="entry name" value="TGT"/>
</dbReference>
<dbReference type="HAMAP" id="MF_00168">
    <property type="entry name" value="Q_tRNA_Tgt"/>
    <property type="match status" value="1"/>
</dbReference>
<gene>
    <name evidence="4" type="primary">tgt</name>
    <name evidence="6" type="ORF">DAY19_12890</name>
</gene>
<proteinExistence type="inferred from homology"/>
<dbReference type="InterPro" id="IPR002616">
    <property type="entry name" value="tRNA_ribo_trans-like"/>
</dbReference>
<comment type="subunit">
    <text evidence="4">Homodimer. Within each dimer, one monomer is responsible for RNA recognition and catalysis, while the other monomer binds to the replacement base PreQ1.</text>
</comment>
<dbReference type="SUPFAM" id="SSF51713">
    <property type="entry name" value="tRNA-guanine transglycosylase"/>
    <property type="match status" value="1"/>
</dbReference>
<feature type="binding site" evidence="4">
    <location>
        <begin position="101"/>
        <end position="105"/>
    </location>
    <ligand>
        <name>substrate</name>
    </ligand>
</feature>
<dbReference type="NCBIfam" id="TIGR00430">
    <property type="entry name" value="Q_tRNA_tgt"/>
    <property type="match status" value="1"/>
</dbReference>
<dbReference type="InterPro" id="IPR050076">
    <property type="entry name" value="ArchSynthase1/Queuine_TRR"/>
</dbReference>
<feature type="active site" description="Nucleophile" evidence="4">
    <location>
        <position position="272"/>
    </location>
</feature>
<feature type="binding site" evidence="4">
    <location>
        <position position="315"/>
    </location>
    <ligand>
        <name>Zn(2+)</name>
        <dbReference type="ChEBI" id="CHEBI:29105"/>
    </ligand>
</feature>
<dbReference type="Proteomes" id="UP000443582">
    <property type="component" value="Unassembled WGS sequence"/>
</dbReference>
<feature type="binding site" evidence="4">
    <location>
        <position position="310"/>
    </location>
    <ligand>
        <name>Zn(2+)</name>
        <dbReference type="ChEBI" id="CHEBI:29105"/>
    </ligand>
</feature>